<dbReference type="GO" id="GO:0090200">
    <property type="term" value="P:positive regulation of release of cytochrome c from mitochondria"/>
    <property type="evidence" value="ECO:0007669"/>
    <property type="project" value="UniProtKB-ARBA"/>
</dbReference>
<evidence type="ECO:0000256" key="1">
    <source>
        <dbReference type="ARBA" id="ARBA00015802"/>
    </source>
</evidence>
<gene>
    <name evidence="12" type="ORF">H920_07964</name>
</gene>
<evidence type="ECO:0000256" key="6">
    <source>
        <dbReference type="ARBA" id="ARBA00023136"/>
    </source>
</evidence>
<comment type="subcellular location">
    <subcellularLocation>
        <location evidence="11">Cytoplasm</location>
    </subcellularLocation>
    <subcellularLocation>
        <location evidence="11">Mitochondrion outer membrane</location>
    </subcellularLocation>
</comment>
<evidence type="ECO:0000256" key="2">
    <source>
        <dbReference type="ARBA" id="ARBA00022490"/>
    </source>
</evidence>
<dbReference type="SUPFAM" id="SSF56854">
    <property type="entry name" value="Bcl-2 inhibitors of programmed cell death"/>
    <property type="match status" value="1"/>
</dbReference>
<name>A0A091E645_FUKDA</name>
<dbReference type="GO" id="GO:0005741">
    <property type="term" value="C:mitochondrial outer membrane"/>
    <property type="evidence" value="ECO:0007669"/>
    <property type="project" value="UniProtKB-SubCell"/>
</dbReference>
<organism evidence="12 13">
    <name type="scientific">Fukomys damarensis</name>
    <name type="common">Damaraland mole rat</name>
    <name type="synonym">Cryptomys damarensis</name>
    <dbReference type="NCBI Taxonomy" id="885580"/>
    <lineage>
        <taxon>Eukaryota</taxon>
        <taxon>Metazoa</taxon>
        <taxon>Chordata</taxon>
        <taxon>Craniata</taxon>
        <taxon>Vertebrata</taxon>
        <taxon>Euteleostomi</taxon>
        <taxon>Mammalia</taxon>
        <taxon>Eutheria</taxon>
        <taxon>Euarchontoglires</taxon>
        <taxon>Glires</taxon>
        <taxon>Rodentia</taxon>
        <taxon>Hystricomorpha</taxon>
        <taxon>Bathyergidae</taxon>
        <taxon>Fukomys</taxon>
    </lineage>
</organism>
<evidence type="ECO:0000256" key="7">
    <source>
        <dbReference type="ARBA" id="ARBA00055577"/>
    </source>
</evidence>
<dbReference type="GO" id="GO:2001244">
    <property type="term" value="P:positive regulation of intrinsic apoptotic signaling pathway"/>
    <property type="evidence" value="ECO:0007669"/>
    <property type="project" value="UniProtKB-UniRule"/>
</dbReference>
<dbReference type="STRING" id="885580.ENSFDAP00000015590"/>
<protein>
    <recommendedName>
        <fullName evidence="1 11">BH3-interacting domain death agonist</fullName>
    </recommendedName>
</protein>
<dbReference type="PIRSF" id="PIRSF038018">
    <property type="entry name" value="BID"/>
    <property type="match status" value="1"/>
</dbReference>
<comment type="function">
    <text evidence="7">Induces caspase activation and apoptosis. Allows the release of cytochrome c.</text>
</comment>
<accession>A0A091E645</accession>
<keyword evidence="2 11" id="KW-0963">Cytoplasm</keyword>
<keyword evidence="3 11" id="KW-0053">Apoptosis</keyword>
<dbReference type="GO" id="GO:0033554">
    <property type="term" value="P:cellular response to stress"/>
    <property type="evidence" value="ECO:0007669"/>
    <property type="project" value="UniProtKB-ARBA"/>
</dbReference>
<evidence type="ECO:0000256" key="3">
    <source>
        <dbReference type="ARBA" id="ARBA00022703"/>
    </source>
</evidence>
<evidence type="ECO:0000256" key="10">
    <source>
        <dbReference type="ARBA" id="ARBA00065681"/>
    </source>
</evidence>
<dbReference type="PROSITE" id="PS01259">
    <property type="entry name" value="BH3"/>
    <property type="match status" value="1"/>
</dbReference>
<proteinExistence type="predicted"/>
<evidence type="ECO:0000256" key="8">
    <source>
        <dbReference type="ARBA" id="ARBA00057135"/>
    </source>
</evidence>
<dbReference type="InterPro" id="IPR010479">
    <property type="entry name" value="BID"/>
</dbReference>
<reference evidence="12 13" key="1">
    <citation type="submission" date="2013-11" db="EMBL/GenBank/DDBJ databases">
        <title>The Damaraland mole rat (Fukomys damarensis) genome and evolution of African mole rats.</title>
        <authorList>
            <person name="Gladyshev V.N."/>
            <person name="Fang X."/>
        </authorList>
    </citation>
    <scope>NUCLEOTIDE SEQUENCE [LARGE SCALE GENOMIC DNA]</scope>
    <source>
        <tissue evidence="12">Liver</tissue>
    </source>
</reference>
<keyword evidence="4 11" id="KW-1000">Mitochondrion outer membrane</keyword>
<keyword evidence="6 11" id="KW-0472">Membrane</keyword>
<dbReference type="PANTHER" id="PTHR35447">
    <property type="entry name" value="BH3-INTERACTING DOMAIN DEATH AGONIST"/>
    <property type="match status" value="1"/>
</dbReference>
<dbReference type="GO" id="GO:2001238">
    <property type="term" value="P:positive regulation of extrinsic apoptotic signaling pathway"/>
    <property type="evidence" value="ECO:0007669"/>
    <property type="project" value="UniProtKB-UniRule"/>
</dbReference>
<comment type="domain">
    <text evidence="11">Intact BH3 motif is required by BIK, BID, BAK, BAD and BAX for their pro-apoptotic activity and for their interaction with anti-apoptotic members of the Bcl-2 family.</text>
</comment>
<dbReference type="Pfam" id="PF06393">
    <property type="entry name" value="BID"/>
    <property type="match status" value="1"/>
</dbReference>
<dbReference type="EMBL" id="KN122397">
    <property type="protein sequence ID" value="KFO30586.1"/>
    <property type="molecule type" value="Genomic_DNA"/>
</dbReference>
<evidence type="ECO:0000313" key="13">
    <source>
        <dbReference type="Proteomes" id="UP000028990"/>
    </source>
</evidence>
<comment type="function">
    <text evidence="8 11">Induces caspases and apoptosis. Counters the protective effect of BCL2.</text>
</comment>
<evidence type="ECO:0000256" key="4">
    <source>
        <dbReference type="ARBA" id="ARBA00022787"/>
    </source>
</evidence>
<dbReference type="GO" id="GO:0001836">
    <property type="term" value="P:release of cytochrome c from mitochondria"/>
    <property type="evidence" value="ECO:0007669"/>
    <property type="project" value="UniProtKB-ARBA"/>
</dbReference>
<dbReference type="FunFam" id="1.10.437.10:FF:000010">
    <property type="entry name" value="BH3-interacting domain death agonist"/>
    <property type="match status" value="1"/>
</dbReference>
<evidence type="ECO:0000313" key="12">
    <source>
        <dbReference type="EMBL" id="KFO30586.1"/>
    </source>
</evidence>
<dbReference type="Proteomes" id="UP000028990">
    <property type="component" value="Unassembled WGS sequence"/>
</dbReference>
<evidence type="ECO:0000256" key="9">
    <source>
        <dbReference type="ARBA" id="ARBA00063031"/>
    </source>
</evidence>
<dbReference type="GO" id="GO:0035556">
    <property type="term" value="P:intracellular signal transduction"/>
    <property type="evidence" value="ECO:0007669"/>
    <property type="project" value="UniProtKB-ARBA"/>
</dbReference>
<keyword evidence="13" id="KW-1185">Reference proteome</keyword>
<comment type="subunit">
    <text evidence="9">Forms heterodimers either with the pro-apoptotic protein BAX or the anti-apoptotic protein BCL2. Interacts with PLEKHN1.</text>
</comment>
<dbReference type="eggNOG" id="ENOG502SAN7">
    <property type="taxonomic scope" value="Eukaryota"/>
</dbReference>
<dbReference type="PANTHER" id="PTHR35447:SF1">
    <property type="entry name" value="BH3-INTERACTING DOMAIN DEATH AGONIST"/>
    <property type="match status" value="1"/>
</dbReference>
<dbReference type="InterPro" id="IPR020728">
    <property type="entry name" value="Bcl2_BH3_motif_CS"/>
</dbReference>
<comment type="subunit">
    <text evidence="10">Interacts with ITCH. Interacts with MTCH2.</text>
</comment>
<dbReference type="InterPro" id="IPR036834">
    <property type="entry name" value="Bcl-2-like_sf"/>
</dbReference>
<keyword evidence="5" id="KW-0496">Mitochondrion</keyword>
<dbReference type="GO" id="GO:0005829">
    <property type="term" value="C:cytosol"/>
    <property type="evidence" value="ECO:0007669"/>
    <property type="project" value="UniProtKB-UniRule"/>
</dbReference>
<sequence length="226" mass="25296">MLNHLPLSSSRLPTCCTCEPEESWSSAASTMDTTVGNGAGLRDESIANLLVFSFLHAHNNCNFHKELEALGQELPVGVCLEADHDDELQTDGNRASRLLYGGRREGDSENQEVIHSIACHLAEIGDELDRSIHPGLVSQLAMHFRNPSLSEEDRRHYLAAAVEKAMQTYATDMEQEKARLILAMLLVRKVADHTPSLLRGIFHTTVNFINQNLLTYMRDLIRNEMD</sequence>
<evidence type="ECO:0000256" key="11">
    <source>
        <dbReference type="PIRNR" id="PIRNR038018"/>
    </source>
</evidence>
<dbReference type="GO" id="GO:1902110">
    <property type="term" value="P:positive regulation of mitochondrial membrane permeability involved in apoptotic process"/>
    <property type="evidence" value="ECO:0007669"/>
    <property type="project" value="UniProtKB-ARBA"/>
</dbReference>
<dbReference type="AlphaFoldDB" id="A0A091E645"/>
<dbReference type="Gene3D" id="1.10.437.10">
    <property type="entry name" value="Blc2-like"/>
    <property type="match status" value="1"/>
</dbReference>
<evidence type="ECO:0000256" key="5">
    <source>
        <dbReference type="ARBA" id="ARBA00023128"/>
    </source>
</evidence>